<dbReference type="STRING" id="267212.GCA_001063965_00563"/>
<dbReference type="InterPro" id="IPR011257">
    <property type="entry name" value="DNA_glycosylase"/>
</dbReference>
<dbReference type="OrthoDB" id="9807664at2"/>
<keyword evidence="3" id="KW-1185">Reference proteome</keyword>
<keyword evidence="1" id="KW-0862">Zinc</keyword>
<dbReference type="GO" id="GO:0046872">
    <property type="term" value="F:metal ion binding"/>
    <property type="evidence" value="ECO:0007669"/>
    <property type="project" value="UniProtKB-KW"/>
</dbReference>
<name>F2BGR1_9NEIS</name>
<keyword evidence="1" id="KW-0479">Metal-binding</keyword>
<keyword evidence="2" id="KW-0326">Glycosidase</keyword>
<organism evidence="2 3">
    <name type="scientific">Neisseria bacilliformis ATCC BAA-1200</name>
    <dbReference type="NCBI Taxonomy" id="888742"/>
    <lineage>
        <taxon>Bacteria</taxon>
        <taxon>Pseudomonadati</taxon>
        <taxon>Pseudomonadota</taxon>
        <taxon>Betaproteobacteria</taxon>
        <taxon>Neisseriales</taxon>
        <taxon>Neisseriaceae</taxon>
        <taxon>Neisseria</taxon>
    </lineage>
</organism>
<dbReference type="Proteomes" id="UP000004105">
    <property type="component" value="Unassembled WGS sequence"/>
</dbReference>
<dbReference type="GO" id="GO:0008725">
    <property type="term" value="F:DNA-3-methyladenine glycosylase activity"/>
    <property type="evidence" value="ECO:0007669"/>
    <property type="project" value="UniProtKB-EC"/>
</dbReference>
<dbReference type="GO" id="GO:0006284">
    <property type="term" value="P:base-excision repair"/>
    <property type="evidence" value="ECO:0007669"/>
    <property type="project" value="InterPro"/>
</dbReference>
<dbReference type="InterPro" id="IPR052891">
    <property type="entry name" value="DNA-3mA_glycosylase"/>
</dbReference>
<feature type="binding site" evidence="1">
    <location>
        <position position="22"/>
    </location>
    <ligand>
        <name>Zn(2+)</name>
        <dbReference type="ChEBI" id="CHEBI:29105"/>
    </ligand>
</feature>
<dbReference type="EMBL" id="AFAY01000056">
    <property type="protein sequence ID" value="EGF06040.1"/>
    <property type="molecule type" value="Genomic_DNA"/>
</dbReference>
<sequence length="177" mass="20108">MSYCDLANALPDNTDNPNKHYHDHEYGFPVSDDRILFERLVLEINQAGLSWTLMLKKRPAFQAAYRGFDIAAVAAFDDTDRARLLADAGIIRNRLKINAAIHNAQQIIALQREYGSFKNWLDAHHPRSKDEWVKLFKKQFKFMGGEIVGEFLMSTGYLAGAHDASCPVAEKIRAQLK</sequence>
<keyword evidence="2" id="KW-0378">Hydrolase</keyword>
<dbReference type="AlphaFoldDB" id="F2BGR1"/>
<evidence type="ECO:0000313" key="3">
    <source>
        <dbReference type="Proteomes" id="UP000004105"/>
    </source>
</evidence>
<dbReference type="PANTHER" id="PTHR30037:SF4">
    <property type="entry name" value="DNA-3-METHYLADENINE GLYCOSYLASE I"/>
    <property type="match status" value="1"/>
</dbReference>
<dbReference type="HOGENOM" id="CLU_083758_2_1_4"/>
<protein>
    <submittedName>
        <fullName evidence="2">DNA-3-methyladenine glycosylase 1</fullName>
        <ecNumber evidence="2">3.2.2.20</ecNumber>
    </submittedName>
</protein>
<dbReference type="Gene3D" id="1.10.340.30">
    <property type="entry name" value="Hypothetical protein, domain 2"/>
    <property type="match status" value="1"/>
</dbReference>
<evidence type="ECO:0000313" key="2">
    <source>
        <dbReference type="EMBL" id="EGF06040.1"/>
    </source>
</evidence>
<evidence type="ECO:0000256" key="1">
    <source>
        <dbReference type="PIRSR" id="PIRSR605019-1"/>
    </source>
</evidence>
<dbReference type="InterPro" id="IPR005019">
    <property type="entry name" value="Adenine_glyco"/>
</dbReference>
<dbReference type="SUPFAM" id="SSF48150">
    <property type="entry name" value="DNA-glycosylase"/>
    <property type="match status" value="1"/>
</dbReference>
<dbReference type="Pfam" id="PF03352">
    <property type="entry name" value="Adenine_glyco"/>
    <property type="match status" value="1"/>
</dbReference>
<gene>
    <name evidence="2" type="primary">tag</name>
    <name evidence="2" type="ORF">HMPREF9123_2918</name>
</gene>
<dbReference type="PANTHER" id="PTHR30037">
    <property type="entry name" value="DNA-3-METHYLADENINE GLYCOSYLASE 1"/>
    <property type="match status" value="1"/>
</dbReference>
<comment type="caution">
    <text evidence="2">The sequence shown here is derived from an EMBL/GenBank/DDBJ whole genome shotgun (WGS) entry which is preliminary data.</text>
</comment>
<proteinExistence type="predicted"/>
<reference evidence="2 3" key="1">
    <citation type="submission" date="2011-02" db="EMBL/GenBank/DDBJ databases">
        <authorList>
            <person name="Muzny D."/>
            <person name="Qin X."/>
            <person name="Deng J."/>
            <person name="Jiang H."/>
            <person name="Liu Y."/>
            <person name="Qu J."/>
            <person name="Song X.-Z."/>
            <person name="Zhang L."/>
            <person name="Thornton R."/>
            <person name="Coyle M."/>
            <person name="Francisco L."/>
            <person name="Jackson L."/>
            <person name="Javaid M."/>
            <person name="Korchina V."/>
            <person name="Kovar C."/>
            <person name="Mata R."/>
            <person name="Mathew T."/>
            <person name="Ngo R."/>
            <person name="Nguyen L."/>
            <person name="Nguyen N."/>
            <person name="Okwuonu G."/>
            <person name="Ongeri F."/>
            <person name="Pham C."/>
            <person name="Simmons D."/>
            <person name="Wilczek-Boney K."/>
            <person name="Hale W."/>
            <person name="Jakkamsetti A."/>
            <person name="Pham P."/>
            <person name="Ruth R."/>
            <person name="San Lucas F."/>
            <person name="Warren J."/>
            <person name="Zhang J."/>
            <person name="Zhao Z."/>
            <person name="Zhou C."/>
            <person name="Zhu D."/>
            <person name="Lee S."/>
            <person name="Bess C."/>
            <person name="Blankenburg K."/>
            <person name="Forbes L."/>
            <person name="Fu Q."/>
            <person name="Gubbala S."/>
            <person name="Hirani K."/>
            <person name="Jayaseelan J.C."/>
            <person name="Lara F."/>
            <person name="Munidasa M."/>
            <person name="Palculict T."/>
            <person name="Patil S."/>
            <person name="Pu L.-L."/>
            <person name="Saada N."/>
            <person name="Tang L."/>
            <person name="Weissenberger G."/>
            <person name="Zhu Y."/>
            <person name="Hemphill L."/>
            <person name="Shang Y."/>
            <person name="Youmans B."/>
            <person name="Ayvaz T."/>
            <person name="Ross M."/>
            <person name="Santibanez J."/>
            <person name="Aqrawi P."/>
            <person name="Gross S."/>
            <person name="Joshi V."/>
            <person name="Fowler G."/>
            <person name="Nazareth L."/>
            <person name="Reid J."/>
            <person name="Worley K."/>
            <person name="Petrosino J."/>
            <person name="Highlander S."/>
            <person name="Gibbs R."/>
        </authorList>
    </citation>
    <scope>NUCLEOTIDE SEQUENCE [LARGE SCALE GENOMIC DNA]</scope>
    <source>
        <strain evidence="2 3">ATCC BAA-1200</strain>
    </source>
</reference>
<accession>F2BGR1</accession>
<dbReference type="EC" id="3.2.2.20" evidence="2"/>
<dbReference type="RefSeq" id="WP_007343922.1">
    <property type="nucleotide sequence ID" value="NZ_GL878494.1"/>
</dbReference>